<dbReference type="OrthoDB" id="15886at10239"/>
<dbReference type="GO" id="GO:0003677">
    <property type="term" value="F:DNA binding"/>
    <property type="evidence" value="ECO:0007669"/>
    <property type="project" value="UniProtKB-UniRule"/>
</dbReference>
<feature type="compositionally biased region" description="Acidic residues" evidence="13">
    <location>
        <begin position="204"/>
        <end position="218"/>
    </location>
</feature>
<dbReference type="Gene3D" id="1.10.287.30">
    <property type="entry name" value="E2 (early) protein, N terminal domain, subdomain 1"/>
    <property type="match status" value="1"/>
</dbReference>
<dbReference type="HAMAP" id="MF_04001">
    <property type="entry name" value="PPV_E2"/>
    <property type="match status" value="1"/>
</dbReference>
<feature type="region of interest" description="Disordered" evidence="13">
    <location>
        <begin position="199"/>
        <end position="477"/>
    </location>
</feature>
<dbReference type="InterPro" id="IPR036050">
    <property type="entry name" value="Regulatory_protein_E2_N"/>
</dbReference>
<evidence type="ECO:0000256" key="7">
    <source>
        <dbReference type="ARBA" id="ARBA00022705"/>
    </source>
</evidence>
<protein>
    <recommendedName>
        <fullName evidence="12">Regulatory protein E2</fullName>
    </recommendedName>
</protein>
<accession>A0A0X9JTY8</accession>
<keyword evidence="7 12" id="KW-0235">DNA replication</keyword>
<gene>
    <name evidence="12 16" type="primary">E2</name>
</gene>
<comment type="function">
    <text evidence="12">Plays a role in the initiation of viral DNA replication. A dimer of E2 interacts with a dimer of E1 in order to improve specificity of E1 DNA binding activity. Once the complex recognizes and binds DNA at specific sites, the E2 dimer is removed from DNA. E2 also regulates viral transcription through binding to the E2RE response element (5'-ACCNNNNNNGGT-3') present in multiple copies in the regulatory regions of the viral genome. Activates or represses transcription depending on E2RE's position with regards to proximal promoter elements including the TATA-box. Repression occurs by sterically hindering the assembly of the transcription initiation complex.</text>
</comment>
<evidence type="ECO:0000259" key="15">
    <source>
        <dbReference type="Pfam" id="PF00511"/>
    </source>
</evidence>
<keyword evidence="17" id="KW-1185">Reference proteome</keyword>
<keyword evidence="11 12" id="KW-0804">Transcription</keyword>
<dbReference type="GO" id="GO:0006351">
    <property type="term" value="P:DNA-templated transcription"/>
    <property type="evidence" value="ECO:0007669"/>
    <property type="project" value="UniProtKB-UniRule"/>
</dbReference>
<dbReference type="InterPro" id="IPR042503">
    <property type="entry name" value="Regulatory_protein_E2_N_1"/>
</dbReference>
<keyword evidence="4 12" id="KW-0244">Early protein</keyword>
<evidence type="ECO:0000259" key="14">
    <source>
        <dbReference type="Pfam" id="PF00508"/>
    </source>
</evidence>
<evidence type="ECO:0000256" key="13">
    <source>
        <dbReference type="SAM" id="MobiDB-lite"/>
    </source>
</evidence>
<comment type="similarity">
    <text evidence="2">Belongs to the papillomaviridae E8^E2C protein family.</text>
</comment>
<comment type="similarity">
    <text evidence="12">Belongs to the papillomaviridae E2 protein family.</text>
</comment>
<dbReference type="GO" id="GO:0006275">
    <property type="term" value="P:regulation of DNA replication"/>
    <property type="evidence" value="ECO:0007669"/>
    <property type="project" value="UniProtKB-UniRule"/>
</dbReference>
<sequence>MATLNDRFDALQQSQLDIIEAEPGTLEDQIFYWDLLRQERVLQYYARKKGYKRLGMLPLPTLQISEAAAKEAIAMTLHLSSLKESSYANERWTLQDTSIVTFESPPQFTFKKGPVAVKLSFDGNPDNAVRHTLWRDIYYLDDDDQWRKTYSDVDSRGIYYWSGDSKVYYVEFKDDASLYSLTGQWEVTYNKKTFSSSIATSSTNEEDGPVPISSDEEGTDGHGQEHERSPNRSDTEEGEETGGEASEKASISGSVRSIRTARSPKAHSNPRSKSRSRSRSRSRSSTRGWTRARQTSSSGSRSRSRSGSRTRARSWRRSPGHRGRGRGRPPGSGRRQGGAGSRPGAGSGAGGRPGLRSRSRDTRAGSGLPNRPSASPRAEPVRVLEGSIPRPSSYGLRGSGGETEAPTDTSSLVSPPHLSPWFRDPPRAPGRPPSGRHRRPAPTPERRTTSPLARRKRTGSRSTERLHSTPTSAKKDPPVIIVRGLPNQLKTWRYRLHNRRKKLPFLYLSTTFSWVTRKGGDRLSSTRMLVAFASYSDRSYFLRHVVFPPGVTFSLGYFYGL</sequence>
<feature type="domain" description="Papillomavirus E2 N-terminal" evidence="14">
    <location>
        <begin position="1"/>
        <end position="198"/>
    </location>
</feature>
<feature type="compositionally biased region" description="Gly residues" evidence="13">
    <location>
        <begin position="328"/>
        <end position="353"/>
    </location>
</feature>
<evidence type="ECO:0000256" key="4">
    <source>
        <dbReference type="ARBA" id="ARBA00022518"/>
    </source>
</evidence>
<evidence type="ECO:0000313" key="17">
    <source>
        <dbReference type="Proteomes" id="UP000166347"/>
    </source>
</evidence>
<dbReference type="Gene3D" id="2.170.200.10">
    <property type="entry name" value="Papillomavirus E2 early protein domain"/>
    <property type="match status" value="1"/>
</dbReference>
<dbReference type="GO" id="GO:0000166">
    <property type="term" value="F:nucleotide binding"/>
    <property type="evidence" value="ECO:0007669"/>
    <property type="project" value="UniProtKB-UniRule"/>
</dbReference>
<feature type="compositionally biased region" description="Basic residues" evidence="13">
    <location>
        <begin position="302"/>
        <end position="327"/>
    </location>
</feature>
<comment type="subunit">
    <text evidence="12">Binds DNA as homodimer. Interacts with protein E1; this interaction greatly increases E1 DNA-binding activity. Interacts with protein L1; this interaction enhances E2-dependent replication and transcription activation. Interacts with protein L2; this interaction inhibits E2 transcriptional activity but not DNA replication function E2. Interacts with protein E7; this interaction inhibits E7 oncogenic activity. Interacts with host TAF1; this interaction modulates E2-dependent transcriptional regulation. Interacts with host BRD4; this interaction mediates E2 transcriptional activation function. Additionally, the interaction with host BRD4 on mitotic chromosomes mediates tethering of the viral genome. Interacts with host TOPBP1; this interaction is required for optimal viral DNA replication.</text>
</comment>
<keyword evidence="8 12" id="KW-0805">Transcription regulation</keyword>
<dbReference type="Proteomes" id="UP000166347">
    <property type="component" value="Segment"/>
</dbReference>
<dbReference type="GO" id="GO:0042025">
    <property type="term" value="C:host cell nucleus"/>
    <property type="evidence" value="ECO:0007669"/>
    <property type="project" value="UniProtKB-SubCell"/>
</dbReference>
<feature type="compositionally biased region" description="Low complexity" evidence="13">
    <location>
        <begin position="285"/>
        <end position="301"/>
    </location>
</feature>
<evidence type="ECO:0000313" key="16">
    <source>
        <dbReference type="EMBL" id="ALX18466.1"/>
    </source>
</evidence>
<comment type="PTM">
    <text evidence="12">Phosphorylated.</text>
</comment>
<dbReference type="Pfam" id="PF00511">
    <property type="entry name" value="PPV_E2_C"/>
    <property type="match status" value="1"/>
</dbReference>
<dbReference type="GO" id="GO:0003700">
    <property type="term" value="F:DNA-binding transcription factor activity"/>
    <property type="evidence" value="ECO:0007669"/>
    <property type="project" value="UniProtKB-UniRule"/>
</dbReference>
<feature type="domain" description="Papillomavirus E2 C-terminal" evidence="15">
    <location>
        <begin position="478"/>
        <end position="555"/>
    </location>
</feature>
<dbReference type="GeneID" id="37620264"/>
<keyword evidence="10 12" id="KW-0010">Activator</keyword>
<dbReference type="RefSeq" id="YP_009508769.1">
    <property type="nucleotide sequence ID" value="NC_039041.1"/>
</dbReference>
<keyword evidence="6 12" id="KW-1048">Host nucleus</keyword>
<evidence type="ECO:0000256" key="10">
    <source>
        <dbReference type="ARBA" id="ARBA00023159"/>
    </source>
</evidence>
<evidence type="ECO:0000256" key="11">
    <source>
        <dbReference type="ARBA" id="ARBA00023163"/>
    </source>
</evidence>
<evidence type="ECO:0000256" key="6">
    <source>
        <dbReference type="ARBA" id="ARBA00022562"/>
    </source>
</evidence>
<dbReference type="SUPFAM" id="SSF54957">
    <property type="entry name" value="Viral DNA-binding domain"/>
    <property type="match status" value="1"/>
</dbReference>
<evidence type="ECO:0000256" key="8">
    <source>
        <dbReference type="ARBA" id="ARBA00023015"/>
    </source>
</evidence>
<name>A0A0X9JTY8_9PAPI</name>
<feature type="compositionally biased region" description="Basic and acidic residues" evidence="13">
    <location>
        <begin position="219"/>
        <end position="235"/>
    </location>
</feature>
<keyword evidence="5 12" id="KW-0597">Phosphoprotein</keyword>
<keyword evidence="9 12" id="KW-0238">DNA-binding</keyword>
<reference evidence="16 17" key="1">
    <citation type="submission" date="2015-02" db="EMBL/GenBank/DDBJ databases">
        <title>Exploring papillomavirus diversity in European mammals.</title>
        <authorList>
            <person name="Mengual-Chulia B."/>
            <person name="Wibbelt G."/>
            <person name="Gottschling M."/>
            <person name="Bravo I.G."/>
        </authorList>
    </citation>
    <scope>NUCLEOTIDE SEQUENCE [LARGE SCALE GENOMIC DNA]</scope>
    <source>
        <strain evidence="16">IZW 39/08</strain>
    </source>
</reference>
<evidence type="ECO:0000256" key="1">
    <source>
        <dbReference type="ARBA" id="ARBA00004147"/>
    </source>
</evidence>
<dbReference type="EMBL" id="KP757765">
    <property type="protein sequence ID" value="ALX18466.1"/>
    <property type="molecule type" value="Genomic_DNA"/>
</dbReference>
<dbReference type="InterPro" id="IPR033668">
    <property type="entry name" value="Reg_prot_E2"/>
</dbReference>
<feature type="region of interest" description="DNA-binding domain" evidence="12">
    <location>
        <begin position="476"/>
        <end position="561"/>
    </location>
</feature>
<dbReference type="KEGG" id="vg:37620264"/>
<evidence type="ECO:0000256" key="9">
    <source>
        <dbReference type="ARBA" id="ARBA00023125"/>
    </source>
</evidence>
<dbReference type="Gene3D" id="3.30.70.330">
    <property type="match status" value="1"/>
</dbReference>
<dbReference type="GO" id="GO:0006260">
    <property type="term" value="P:DNA replication"/>
    <property type="evidence" value="ECO:0007669"/>
    <property type="project" value="UniProtKB-KW"/>
</dbReference>
<proteinExistence type="inferred from homology"/>
<dbReference type="InterPro" id="IPR035975">
    <property type="entry name" value="E2/EBNA1_C_sf"/>
</dbReference>
<organism evidence="16 17">
    <name type="scientific">Rusa timorensis papillomavirus 1</name>
    <dbReference type="NCBI Taxonomy" id="2847277"/>
    <lineage>
        <taxon>Viruses</taxon>
        <taxon>Monodnaviria</taxon>
        <taxon>Shotokuvirae</taxon>
        <taxon>Cossaviricota</taxon>
        <taxon>Papovaviricetes</taxon>
        <taxon>Zurhausenvirales</taxon>
        <taxon>Papillomaviridae</taxon>
        <taxon>Firstpapillomavirinae</taxon>
        <taxon>Treisthetapapillomavirus</taxon>
        <taxon>Treisthetapapillomavirus 1</taxon>
    </lineage>
</organism>
<comment type="caution">
    <text evidence="12">Lacks conserved residue(s) required for the propagation of feature annotation.</text>
</comment>
<dbReference type="InterPro" id="IPR042504">
    <property type="entry name" value="Regulatory_protein_E2_N_2"/>
</dbReference>
<dbReference type="InterPro" id="IPR000427">
    <property type="entry name" value="Papillomavirus_E2_C"/>
</dbReference>
<evidence type="ECO:0000256" key="12">
    <source>
        <dbReference type="HAMAP-Rule" id="MF_04001"/>
    </source>
</evidence>
<evidence type="ECO:0000256" key="2">
    <source>
        <dbReference type="ARBA" id="ARBA00007794"/>
    </source>
</evidence>
<evidence type="ECO:0000256" key="3">
    <source>
        <dbReference type="ARBA" id="ARBA00022491"/>
    </source>
</evidence>
<feature type="compositionally biased region" description="Basic residues" evidence="13">
    <location>
        <begin position="262"/>
        <end position="284"/>
    </location>
</feature>
<dbReference type="Pfam" id="PF00508">
    <property type="entry name" value="PPV_E2_N"/>
    <property type="match status" value="1"/>
</dbReference>
<dbReference type="InterPro" id="IPR012677">
    <property type="entry name" value="Nucleotide-bd_a/b_plait_sf"/>
</dbReference>
<keyword evidence="3 12" id="KW-0678">Repressor</keyword>
<dbReference type="SUPFAM" id="SSF51332">
    <property type="entry name" value="E2 regulatory, transactivation domain"/>
    <property type="match status" value="1"/>
</dbReference>
<feature type="compositionally biased region" description="Basic and acidic residues" evidence="13">
    <location>
        <begin position="462"/>
        <end position="477"/>
    </location>
</feature>
<evidence type="ECO:0000256" key="5">
    <source>
        <dbReference type="ARBA" id="ARBA00022553"/>
    </source>
</evidence>
<comment type="subcellular location">
    <subcellularLocation>
        <location evidence="1 12">Host nucleus</location>
    </subcellularLocation>
</comment>
<dbReference type="InterPro" id="IPR001866">
    <property type="entry name" value="PPV_E2_N"/>
</dbReference>
<dbReference type="GO" id="GO:0039693">
    <property type="term" value="P:viral DNA genome replication"/>
    <property type="evidence" value="ECO:0007669"/>
    <property type="project" value="UniProtKB-UniRule"/>
</dbReference>